<sequence>MSRGIIALMLAAAGAWAVLASDGLGQQNPFSRLTGREQPVEASAVWYERADRRGRLVLDRSSVPALLWQEGSAEVLAVYANRASGGGEVLLTDTDRAILRLSNLGGATFFPPDAPDGVIVELIGPAHTLVAPPVSASELQRAARDLADAATRINRNQVMVEVPSLGPSDNAYLADTLRLAQLGIDRANRRALRDLQSIRVQTGARPDAVYSGGTLDITISAGRGYAGRPSSEFIRRALDRGR</sequence>
<dbReference type="InterPro" id="IPR032591">
    <property type="entry name" value="DUF4908"/>
</dbReference>
<evidence type="ECO:0008006" key="3">
    <source>
        <dbReference type="Google" id="ProtNLM"/>
    </source>
</evidence>
<organism evidence="1 2">
    <name type="scientific">Glycocaulis albus</name>
    <dbReference type="NCBI Taxonomy" id="1382801"/>
    <lineage>
        <taxon>Bacteria</taxon>
        <taxon>Pseudomonadati</taxon>
        <taxon>Pseudomonadota</taxon>
        <taxon>Alphaproteobacteria</taxon>
        <taxon>Maricaulales</taxon>
        <taxon>Maricaulaceae</taxon>
        <taxon>Glycocaulis</taxon>
    </lineage>
</organism>
<gene>
    <name evidence="1" type="ORF">GCM10007420_24570</name>
</gene>
<dbReference type="EMBL" id="BMFS01000013">
    <property type="protein sequence ID" value="GGH06963.1"/>
    <property type="molecule type" value="Genomic_DNA"/>
</dbReference>
<protein>
    <recommendedName>
        <fullName evidence="3">DUF4908 domain-containing protein</fullName>
    </recommendedName>
</protein>
<evidence type="ECO:0000313" key="2">
    <source>
        <dbReference type="Proteomes" id="UP000648722"/>
    </source>
</evidence>
<evidence type="ECO:0000313" key="1">
    <source>
        <dbReference type="EMBL" id="GGH06963.1"/>
    </source>
</evidence>
<dbReference type="RefSeq" id="WP_188452893.1">
    <property type="nucleotide sequence ID" value="NZ_BMFS01000013.1"/>
</dbReference>
<accession>A0ABQ1XYF4</accession>
<dbReference type="Pfam" id="PF16252">
    <property type="entry name" value="DUF4908"/>
    <property type="match status" value="1"/>
</dbReference>
<proteinExistence type="predicted"/>
<comment type="caution">
    <text evidence="1">The sequence shown here is derived from an EMBL/GenBank/DDBJ whole genome shotgun (WGS) entry which is preliminary data.</text>
</comment>
<reference evidence="2" key="1">
    <citation type="journal article" date="2019" name="Int. J. Syst. Evol. Microbiol.">
        <title>The Global Catalogue of Microorganisms (GCM) 10K type strain sequencing project: providing services to taxonomists for standard genome sequencing and annotation.</title>
        <authorList>
            <consortium name="The Broad Institute Genomics Platform"/>
            <consortium name="The Broad Institute Genome Sequencing Center for Infectious Disease"/>
            <person name="Wu L."/>
            <person name="Ma J."/>
        </authorList>
    </citation>
    <scope>NUCLEOTIDE SEQUENCE [LARGE SCALE GENOMIC DNA]</scope>
    <source>
        <strain evidence="2">CGMCC 1.12766</strain>
    </source>
</reference>
<dbReference type="Proteomes" id="UP000648722">
    <property type="component" value="Unassembled WGS sequence"/>
</dbReference>
<name>A0ABQ1XYF4_9PROT</name>
<keyword evidence="2" id="KW-1185">Reference proteome</keyword>